<evidence type="ECO:0000313" key="2">
    <source>
        <dbReference type="Proteomes" id="UP000037460"/>
    </source>
</evidence>
<proteinExistence type="predicted"/>
<accession>A0A0M0K1H9</accession>
<keyword evidence="2" id="KW-1185">Reference proteome</keyword>
<protein>
    <submittedName>
        <fullName evidence="1">Uncharacterized protein</fullName>
    </submittedName>
</protein>
<dbReference type="Proteomes" id="UP000037460">
    <property type="component" value="Unassembled WGS sequence"/>
</dbReference>
<gene>
    <name evidence="1" type="ORF">Ctob_014761</name>
</gene>
<sequence>MVRHGADAYEAWQHCRLFTGSAHGRHVSNARRTTDIAENSRGTVDDTYGHDTCLANSQGYPRSGTGWKHQGRVLACVPNGAQEGHVQVRCG</sequence>
<dbReference type="AlphaFoldDB" id="A0A0M0K1H9"/>
<reference evidence="2" key="1">
    <citation type="journal article" date="2015" name="PLoS Genet.">
        <title>Genome Sequence and Transcriptome Analyses of Chrysochromulina tobin: Metabolic Tools for Enhanced Algal Fitness in the Prominent Order Prymnesiales (Haptophyceae).</title>
        <authorList>
            <person name="Hovde B.T."/>
            <person name="Deodato C.R."/>
            <person name="Hunsperger H.M."/>
            <person name="Ryken S.A."/>
            <person name="Yost W."/>
            <person name="Jha R.K."/>
            <person name="Patterson J."/>
            <person name="Monnat R.J. Jr."/>
            <person name="Barlow S.B."/>
            <person name="Starkenburg S.R."/>
            <person name="Cattolico R.A."/>
        </authorList>
    </citation>
    <scope>NUCLEOTIDE SEQUENCE</scope>
    <source>
        <strain evidence="2">CCMP291</strain>
    </source>
</reference>
<organism evidence="1 2">
    <name type="scientific">Chrysochromulina tobinii</name>
    <dbReference type="NCBI Taxonomy" id="1460289"/>
    <lineage>
        <taxon>Eukaryota</taxon>
        <taxon>Haptista</taxon>
        <taxon>Haptophyta</taxon>
        <taxon>Prymnesiophyceae</taxon>
        <taxon>Prymnesiales</taxon>
        <taxon>Chrysochromulinaceae</taxon>
        <taxon>Chrysochromulina</taxon>
    </lineage>
</organism>
<feature type="non-terminal residue" evidence="1">
    <location>
        <position position="91"/>
    </location>
</feature>
<dbReference type="EMBL" id="JWZX01001708">
    <property type="protein sequence ID" value="KOO32664.1"/>
    <property type="molecule type" value="Genomic_DNA"/>
</dbReference>
<evidence type="ECO:0000313" key="1">
    <source>
        <dbReference type="EMBL" id="KOO32664.1"/>
    </source>
</evidence>
<comment type="caution">
    <text evidence="1">The sequence shown here is derived from an EMBL/GenBank/DDBJ whole genome shotgun (WGS) entry which is preliminary data.</text>
</comment>
<name>A0A0M0K1H9_9EUKA</name>